<dbReference type="OrthoDB" id="345861at2"/>
<dbReference type="AlphaFoldDB" id="A0A4Z1A969"/>
<dbReference type="EMBL" id="RQGP01000027">
    <property type="protein sequence ID" value="TGL87866.1"/>
    <property type="molecule type" value="Genomic_DNA"/>
</dbReference>
<comment type="caution">
    <text evidence="1">The sequence shown here is derived from an EMBL/GenBank/DDBJ whole genome shotgun (WGS) entry which is preliminary data.</text>
</comment>
<dbReference type="Proteomes" id="UP000298263">
    <property type="component" value="Unassembled WGS sequence"/>
</dbReference>
<protein>
    <recommendedName>
        <fullName evidence="3">Lipoprotein</fullName>
    </recommendedName>
</protein>
<dbReference type="RefSeq" id="WP_135587018.1">
    <property type="nucleotide sequence ID" value="NZ_RQGO01000001.1"/>
</dbReference>
<evidence type="ECO:0000313" key="2">
    <source>
        <dbReference type="Proteomes" id="UP000298263"/>
    </source>
</evidence>
<reference evidence="1" key="1">
    <citation type="journal article" date="2019" name="PLoS Negl. Trop. Dis.">
        <title>Revisiting the worldwide diversity of Leptospira species in the environment.</title>
        <authorList>
            <person name="Vincent A.T."/>
            <person name="Schiettekatte O."/>
            <person name="Bourhy P."/>
            <person name="Veyrier F.J."/>
            <person name="Picardeau M."/>
        </authorList>
    </citation>
    <scope>NUCLEOTIDE SEQUENCE [LARGE SCALE GENOMIC DNA]</scope>
    <source>
        <strain evidence="1">201702422</strain>
    </source>
</reference>
<dbReference type="PROSITE" id="PS51257">
    <property type="entry name" value="PROKAR_LIPOPROTEIN"/>
    <property type="match status" value="1"/>
</dbReference>
<gene>
    <name evidence="1" type="ORF">EHQ69_17390</name>
</gene>
<evidence type="ECO:0008006" key="3">
    <source>
        <dbReference type="Google" id="ProtNLM"/>
    </source>
</evidence>
<evidence type="ECO:0000313" key="1">
    <source>
        <dbReference type="EMBL" id="TGL87866.1"/>
    </source>
</evidence>
<organism evidence="1 2">
    <name type="scientific">Leptospira congkakensis</name>
    <dbReference type="NCBI Taxonomy" id="2484932"/>
    <lineage>
        <taxon>Bacteria</taxon>
        <taxon>Pseudomonadati</taxon>
        <taxon>Spirochaetota</taxon>
        <taxon>Spirochaetia</taxon>
        <taxon>Leptospirales</taxon>
        <taxon>Leptospiraceae</taxon>
        <taxon>Leptospira</taxon>
    </lineage>
</organism>
<keyword evidence="2" id="KW-1185">Reference proteome</keyword>
<accession>A0A4Z1A969</accession>
<name>A0A4Z1A969_9LEPT</name>
<sequence>MKEKLISLFALLSLLGCSESSESGKKDFKVLSDAFRSGHLTIVKSILSEKKESTDLSEDELFIYLKTLFYSGDWKDFFIIWSELKHKTPEMVLLYFKAVLLSKEKIVISEEDEKKLFELVSVSPEACLLLLRIQNGKTSTKQKQLFLAQTKHFQTHLDRLQKEMGDLK</sequence>
<proteinExistence type="predicted"/>